<keyword evidence="9" id="KW-1185">Reference proteome</keyword>
<protein>
    <submittedName>
        <fullName evidence="8">Very short patch repair endonuclease</fullName>
    </submittedName>
</protein>
<dbReference type="RefSeq" id="WP_408905915.1">
    <property type="nucleotide sequence ID" value="NZ_JAROCE010000005.1"/>
</dbReference>
<evidence type="ECO:0000313" key="9">
    <source>
        <dbReference type="Proteomes" id="UP001630303"/>
    </source>
</evidence>
<proteinExistence type="inferred from homology"/>
<comment type="caution">
    <text evidence="8">The sequence shown here is derived from an EMBL/GenBank/DDBJ whole genome shotgun (WGS) entry which is preliminary data.</text>
</comment>
<dbReference type="EMBL" id="JAROCE010000005">
    <property type="protein sequence ID" value="MFM2721646.1"/>
    <property type="molecule type" value="Genomic_DNA"/>
</dbReference>
<evidence type="ECO:0000256" key="2">
    <source>
        <dbReference type="ARBA" id="ARBA00022759"/>
    </source>
</evidence>
<dbReference type="GO" id="GO:0004519">
    <property type="term" value="F:endonuclease activity"/>
    <property type="evidence" value="ECO:0007669"/>
    <property type="project" value="UniProtKB-KW"/>
</dbReference>
<feature type="region of interest" description="Disordered" evidence="7">
    <location>
        <begin position="1"/>
        <end position="22"/>
    </location>
</feature>
<sequence>MYTPWASSAAARKTMQGNRSRDTQAELAVRRLVHAAGLRYRVNARPECDLRRTADLLFTRARVVVLIDGCYWHGCPEHFKMPSTNRDYWEGKIGRNRLRDVETTELLEERGWRVLRFWEHEAPASIAASIVDVVRGRRAVTR</sequence>
<dbReference type="InterPro" id="IPR004603">
    <property type="entry name" value="DNA_mismatch_endonuc_vsr"/>
</dbReference>
<keyword evidence="4" id="KW-0378">Hydrolase</keyword>
<dbReference type="InterPro" id="IPR011335">
    <property type="entry name" value="Restrct_endonuc-II-like"/>
</dbReference>
<dbReference type="NCBIfam" id="TIGR00632">
    <property type="entry name" value="vsr"/>
    <property type="match status" value="1"/>
</dbReference>
<keyword evidence="2 8" id="KW-0255">Endonuclease</keyword>
<dbReference type="SUPFAM" id="SSF52980">
    <property type="entry name" value="Restriction endonuclease-like"/>
    <property type="match status" value="1"/>
</dbReference>
<keyword evidence="5" id="KW-0234">DNA repair</keyword>
<accession>A0ABW9GKD5</accession>
<evidence type="ECO:0000256" key="7">
    <source>
        <dbReference type="SAM" id="MobiDB-lite"/>
    </source>
</evidence>
<evidence type="ECO:0000256" key="5">
    <source>
        <dbReference type="ARBA" id="ARBA00023204"/>
    </source>
</evidence>
<keyword evidence="1" id="KW-0540">Nuclease</keyword>
<keyword evidence="3" id="KW-0227">DNA damage</keyword>
<name>A0ABW9GKD5_9MICO</name>
<evidence type="ECO:0000313" key="8">
    <source>
        <dbReference type="EMBL" id="MFM2721646.1"/>
    </source>
</evidence>
<dbReference type="Proteomes" id="UP001630303">
    <property type="component" value="Unassembled WGS sequence"/>
</dbReference>
<evidence type="ECO:0000256" key="4">
    <source>
        <dbReference type="ARBA" id="ARBA00022801"/>
    </source>
</evidence>
<reference evidence="8 9" key="1">
    <citation type="submission" date="2023-03" db="EMBL/GenBank/DDBJ databases">
        <title>MT1 and MT2 Draft Genomes of Novel Species.</title>
        <authorList>
            <person name="Venkateswaran K."/>
        </authorList>
    </citation>
    <scope>NUCLEOTIDE SEQUENCE [LARGE SCALE GENOMIC DNA]</scope>
    <source>
        <strain evidence="8 9">IF8SW-P5</strain>
    </source>
</reference>
<dbReference type="CDD" id="cd00221">
    <property type="entry name" value="Vsr"/>
    <property type="match status" value="1"/>
</dbReference>
<organism evidence="8 9">
    <name type="scientific">Microbacterium mcarthurae</name>
    <dbReference type="NCBI Taxonomy" id="3035918"/>
    <lineage>
        <taxon>Bacteria</taxon>
        <taxon>Bacillati</taxon>
        <taxon>Actinomycetota</taxon>
        <taxon>Actinomycetes</taxon>
        <taxon>Micrococcales</taxon>
        <taxon>Microbacteriaceae</taxon>
        <taxon>Microbacterium</taxon>
    </lineage>
</organism>
<dbReference type="Gene3D" id="3.40.960.10">
    <property type="entry name" value="VSR Endonuclease"/>
    <property type="match status" value="1"/>
</dbReference>
<evidence type="ECO:0000256" key="6">
    <source>
        <dbReference type="ARBA" id="ARBA00029466"/>
    </source>
</evidence>
<comment type="similarity">
    <text evidence="6">Belongs to the Vsr family.</text>
</comment>
<dbReference type="Pfam" id="PF03852">
    <property type="entry name" value="Vsr"/>
    <property type="match status" value="1"/>
</dbReference>
<evidence type="ECO:0000256" key="3">
    <source>
        <dbReference type="ARBA" id="ARBA00022763"/>
    </source>
</evidence>
<gene>
    <name evidence="8" type="ORF">P5G46_14090</name>
</gene>
<evidence type="ECO:0000256" key="1">
    <source>
        <dbReference type="ARBA" id="ARBA00022722"/>
    </source>
</evidence>